<comment type="cofactor">
    <cofactor evidence="1">
        <name>Mn(2+)</name>
        <dbReference type="ChEBI" id="CHEBI:29035"/>
    </cofactor>
</comment>
<evidence type="ECO:0000313" key="23">
    <source>
        <dbReference type="EMBL" id="QBH96134.1"/>
    </source>
</evidence>
<dbReference type="EMBL" id="CP034752">
    <property type="protein sequence ID" value="QBH96134.1"/>
    <property type="molecule type" value="Genomic_DNA"/>
</dbReference>
<dbReference type="Proteomes" id="UP000293154">
    <property type="component" value="Chromosome"/>
</dbReference>
<keyword evidence="24" id="KW-1185">Reference proteome</keyword>
<dbReference type="InterPro" id="IPR024084">
    <property type="entry name" value="IsoPropMal-DH-like_dom"/>
</dbReference>
<comment type="catalytic activity">
    <reaction evidence="14">
        <text>D-threo-isocitrate + NADP(+) = 2-oxoglutarate + CO2 + NADPH</text>
        <dbReference type="Rhea" id="RHEA:19629"/>
        <dbReference type="ChEBI" id="CHEBI:15562"/>
        <dbReference type="ChEBI" id="CHEBI:16526"/>
        <dbReference type="ChEBI" id="CHEBI:16810"/>
        <dbReference type="ChEBI" id="CHEBI:57783"/>
        <dbReference type="ChEBI" id="CHEBI:58349"/>
        <dbReference type="EC" id="1.1.1.42"/>
    </reaction>
</comment>
<proteinExistence type="inferred from homology"/>
<evidence type="ECO:0000256" key="18">
    <source>
        <dbReference type="PIRSR" id="PIRSR604439-3"/>
    </source>
</evidence>
<dbReference type="AlphaFoldDB" id="A0A411WIW6"/>
<evidence type="ECO:0000256" key="19">
    <source>
        <dbReference type="PIRSR" id="PIRSR604439-4"/>
    </source>
</evidence>
<comment type="similarity">
    <text evidence="2">Belongs to the isocitrate and isopropylmalate dehydrogenases family.</text>
</comment>
<dbReference type="RefSeq" id="WP_130591086.1">
    <property type="nucleotide sequence ID" value="NZ_CP034752.1"/>
</dbReference>
<keyword evidence="8" id="KW-0597">Phosphoprotein</keyword>
<name>A0A411WIW6_9GAMM</name>
<feature type="modified residue" description="N6-succinyllysine" evidence="20">
    <location>
        <position position="101"/>
    </location>
</feature>
<feature type="binding site" evidence="16">
    <location>
        <position position="114"/>
    </location>
    <ligand>
        <name>D-threo-isocitrate</name>
        <dbReference type="ChEBI" id="CHEBI:15562"/>
    </ligand>
</feature>
<feature type="binding site" evidence="18">
    <location>
        <position position="308"/>
    </location>
    <ligand>
        <name>Mg(2+)</name>
        <dbReference type="ChEBI" id="CHEBI:18420"/>
    </ligand>
</feature>
<keyword evidence="9 21" id="KW-0479">Metal-binding</keyword>
<evidence type="ECO:0000256" key="9">
    <source>
        <dbReference type="ARBA" id="ARBA00022723"/>
    </source>
</evidence>
<evidence type="ECO:0000256" key="2">
    <source>
        <dbReference type="ARBA" id="ARBA00007769"/>
    </source>
</evidence>
<evidence type="ECO:0000256" key="17">
    <source>
        <dbReference type="PIRSR" id="PIRSR604439-2"/>
    </source>
</evidence>
<feature type="domain" description="Isopropylmalate dehydrogenase-like" evidence="22">
    <location>
        <begin position="29"/>
        <end position="413"/>
    </location>
</feature>
<feature type="binding site" evidence="16">
    <location>
        <position position="130"/>
    </location>
    <ligand>
        <name>D-threo-isocitrate</name>
        <dbReference type="ChEBI" id="CHEBI:15562"/>
    </ligand>
</feature>
<evidence type="ECO:0000256" key="21">
    <source>
        <dbReference type="RuleBase" id="RU004446"/>
    </source>
</evidence>
<feature type="modified residue" description="N6-succinyllysine" evidence="20">
    <location>
        <position position="243"/>
    </location>
</feature>
<dbReference type="KEGG" id="prag:EKN56_06840"/>
<protein>
    <recommendedName>
        <fullName evidence="5 21">Isocitrate dehydrogenase [NADP]</fullName>
        <ecNumber evidence="4 21">1.1.1.42</ecNumber>
    </recommendedName>
</protein>
<evidence type="ECO:0000256" key="11">
    <source>
        <dbReference type="ARBA" id="ARBA00022857"/>
    </source>
</evidence>
<dbReference type="PANTHER" id="PTHR43504:SF1">
    <property type="entry name" value="ISOCITRATE DEHYDROGENASE [NADP]"/>
    <property type="match status" value="1"/>
</dbReference>
<organism evidence="23 24">
    <name type="scientific">Limnobaculum zhutongyuii</name>
    <dbReference type="NCBI Taxonomy" id="2498113"/>
    <lineage>
        <taxon>Bacteria</taxon>
        <taxon>Pseudomonadati</taxon>
        <taxon>Pseudomonadota</taxon>
        <taxon>Gammaproteobacteria</taxon>
        <taxon>Enterobacterales</taxon>
        <taxon>Budviciaceae</taxon>
        <taxon>Limnobaculum</taxon>
    </lineage>
</organism>
<feature type="modified residue" description="N6-acetyllysine" evidence="20">
    <location>
        <position position="143"/>
    </location>
</feature>
<feature type="binding site" evidence="17">
    <location>
        <position position="396"/>
    </location>
    <ligand>
        <name>NADP(+)</name>
        <dbReference type="ChEBI" id="CHEBI:58349"/>
    </ligand>
</feature>
<sequence length="417" mass="45662">MESKVVVPATGKKITVNANGKLTVPQDPIIPYIEGDGIGVDVTPVMIDVVDAAVKKAYGGERKISWMEIYTGEKSTQVYGKDVWLPDETLDLIREYKVAIKGPLTTPVGGGIRSLNVALRQQLDLYICLRPVRYFEGTPSPVKRPDLTDMVIFRENAEDIYAGVEWKAGTAEADKVIKFLRDEMGVTKIRFPQQCGIGIKPCSEEGSKRLIRAAIEYAIDNDRDSVTLVHKGNIMKFTEGAFKDWGYQLAKEEFGGELLDGGPWLKVKNPKTGKDIIINDVIADAFLQQILLRPEEYDVIATMNLNGDYISDALAAQVGGIGIAPGANIGDDCALFEATHGTAPKYAGQDKVNPGSVILSAEMMLRHMGWTEAADLIIKGVEGAIKNKTVTYDFARMMDDAKERSCSEFGKDVIGCM</sequence>
<evidence type="ECO:0000256" key="8">
    <source>
        <dbReference type="ARBA" id="ARBA00022553"/>
    </source>
</evidence>
<evidence type="ECO:0000256" key="20">
    <source>
        <dbReference type="PIRSR" id="PIRSR604439-5"/>
    </source>
</evidence>
<feature type="binding site" evidence="17">
    <location>
        <position position="105"/>
    </location>
    <ligand>
        <name>NADP(+)</name>
        <dbReference type="ChEBI" id="CHEBI:58349"/>
    </ligand>
</feature>
<dbReference type="EC" id="1.1.1.42" evidence="4 21"/>
<dbReference type="SMART" id="SM01329">
    <property type="entry name" value="Iso_dh"/>
    <property type="match status" value="1"/>
</dbReference>
<dbReference type="OrthoDB" id="9806254at2"/>
<evidence type="ECO:0000256" key="4">
    <source>
        <dbReference type="ARBA" id="ARBA00013013"/>
    </source>
</evidence>
<evidence type="ECO:0000256" key="1">
    <source>
        <dbReference type="ARBA" id="ARBA00001936"/>
    </source>
</evidence>
<feature type="site" description="Critical for catalysis" evidence="19">
    <location>
        <position position="231"/>
    </location>
</feature>
<comment type="function">
    <text evidence="15">Catalyzes the oxidative decarboxylation of isocitrate to 2-oxoglutarate and carbon dioxide with the concomitant reduction of NADP(+).</text>
</comment>
<comment type="subunit">
    <text evidence="3">Homodimer.</text>
</comment>
<keyword evidence="7 21" id="KW-0816">Tricarboxylic acid cycle</keyword>
<feature type="site" description="Critical for catalysis" evidence="19">
    <location>
        <position position="161"/>
    </location>
</feature>
<feature type="modified residue" description="Phosphoserine" evidence="20">
    <location>
        <position position="114"/>
    </location>
</feature>
<evidence type="ECO:0000256" key="14">
    <source>
        <dbReference type="ARBA" id="ARBA00023554"/>
    </source>
</evidence>
<feature type="binding site" evidence="17">
    <location>
        <position position="392"/>
    </location>
    <ligand>
        <name>NADP(+)</name>
        <dbReference type="ChEBI" id="CHEBI:58349"/>
    </ligand>
</feature>
<feature type="binding site" evidence="16">
    <location>
        <position position="116"/>
    </location>
    <ligand>
        <name>D-threo-isocitrate</name>
        <dbReference type="ChEBI" id="CHEBI:15562"/>
    </ligand>
</feature>
<accession>A0A411WIW6</accession>
<dbReference type="NCBIfam" id="TIGR00183">
    <property type="entry name" value="prok_nadp_idh"/>
    <property type="match status" value="1"/>
</dbReference>
<evidence type="ECO:0000256" key="7">
    <source>
        <dbReference type="ARBA" id="ARBA00022532"/>
    </source>
</evidence>
<gene>
    <name evidence="23" type="ORF">EKN56_06840</name>
</gene>
<keyword evidence="13 18" id="KW-0464">Manganese</keyword>
<evidence type="ECO:0000256" key="6">
    <source>
        <dbReference type="ARBA" id="ARBA00022435"/>
    </source>
</evidence>
<dbReference type="GO" id="GO:0006099">
    <property type="term" value="P:tricarboxylic acid cycle"/>
    <property type="evidence" value="ECO:0007669"/>
    <property type="project" value="UniProtKB-UniRule"/>
</dbReference>
<feature type="binding site" evidence="17">
    <location>
        <position position="353"/>
    </location>
    <ligand>
        <name>NADP(+)</name>
        <dbReference type="ChEBI" id="CHEBI:58349"/>
    </ligand>
</feature>
<feature type="binding site" evidence="16">
    <location>
        <position position="154"/>
    </location>
    <ligand>
        <name>D-threo-isocitrate</name>
        <dbReference type="ChEBI" id="CHEBI:15562"/>
    </ligand>
</feature>
<comment type="cofactor">
    <cofactor evidence="18">
        <name>Mg(2+)</name>
        <dbReference type="ChEBI" id="CHEBI:18420"/>
    </cofactor>
    <cofactor evidence="18">
        <name>Mn(2+)</name>
        <dbReference type="ChEBI" id="CHEBI:29035"/>
    </cofactor>
    <text evidence="18">Binds 1 Mg(2+) or Mn(2+) ion per subunit.</text>
</comment>
<dbReference type="GO" id="GO:0004450">
    <property type="term" value="F:isocitrate dehydrogenase (NADP+) activity"/>
    <property type="evidence" value="ECO:0007669"/>
    <property type="project" value="UniProtKB-UniRule"/>
</dbReference>
<evidence type="ECO:0000259" key="22">
    <source>
        <dbReference type="SMART" id="SM01329"/>
    </source>
</evidence>
<evidence type="ECO:0000256" key="3">
    <source>
        <dbReference type="ARBA" id="ARBA00011738"/>
    </source>
</evidence>
<evidence type="ECO:0000256" key="15">
    <source>
        <dbReference type="ARBA" id="ARBA00046127"/>
    </source>
</evidence>
<dbReference type="NCBIfam" id="NF005425">
    <property type="entry name" value="PRK07006.1"/>
    <property type="match status" value="1"/>
</dbReference>
<evidence type="ECO:0000256" key="12">
    <source>
        <dbReference type="ARBA" id="ARBA00023002"/>
    </source>
</evidence>
<evidence type="ECO:0000313" key="24">
    <source>
        <dbReference type="Proteomes" id="UP000293154"/>
    </source>
</evidence>
<evidence type="ECO:0000256" key="5">
    <source>
        <dbReference type="ARBA" id="ARBA00019562"/>
    </source>
</evidence>
<evidence type="ECO:0000256" key="13">
    <source>
        <dbReference type="ARBA" id="ARBA00023211"/>
    </source>
</evidence>
<dbReference type="Pfam" id="PF00180">
    <property type="entry name" value="Iso_dh"/>
    <property type="match status" value="1"/>
</dbReference>
<keyword evidence="6 21" id="KW-0329">Glyoxylate bypass</keyword>
<dbReference type="InterPro" id="IPR004439">
    <property type="entry name" value="Isocitrate_DH_NADP_dimer_prok"/>
</dbReference>
<dbReference type="GO" id="GO:0006097">
    <property type="term" value="P:glyoxylate cycle"/>
    <property type="evidence" value="ECO:0007669"/>
    <property type="project" value="UniProtKB-KW"/>
</dbReference>
<dbReference type="Gene3D" id="3.40.718.10">
    <property type="entry name" value="Isopropylmalate Dehydrogenase"/>
    <property type="match status" value="1"/>
</dbReference>
<evidence type="ECO:0000256" key="16">
    <source>
        <dbReference type="PIRSR" id="PIRSR604439-1"/>
    </source>
</evidence>
<dbReference type="SUPFAM" id="SSF53659">
    <property type="entry name" value="Isocitrate/Isopropylmalate dehydrogenase-like"/>
    <property type="match status" value="1"/>
</dbReference>
<keyword evidence="11 17" id="KW-0521">NADP</keyword>
<dbReference type="FunFam" id="3.40.718.10:FF:000005">
    <property type="entry name" value="Isocitrate dehydrogenase [NADP]"/>
    <property type="match status" value="1"/>
</dbReference>
<dbReference type="GO" id="GO:0051287">
    <property type="term" value="F:NAD binding"/>
    <property type="evidence" value="ECO:0007669"/>
    <property type="project" value="InterPro"/>
</dbReference>
<evidence type="ECO:0000256" key="10">
    <source>
        <dbReference type="ARBA" id="ARBA00022842"/>
    </source>
</evidence>
<feature type="binding site" evidence="16">
    <location>
        <position position="120"/>
    </location>
    <ligand>
        <name>D-threo-isocitrate</name>
        <dbReference type="ChEBI" id="CHEBI:15562"/>
    </ligand>
</feature>
<feature type="binding site" evidence="17">
    <location>
        <begin position="340"/>
        <end position="346"/>
    </location>
    <ligand>
        <name>NADP(+)</name>
        <dbReference type="ChEBI" id="CHEBI:58349"/>
    </ligand>
</feature>
<dbReference type="PANTHER" id="PTHR43504">
    <property type="entry name" value="ISOCITRATE DEHYDROGENASE [NADP]"/>
    <property type="match status" value="1"/>
</dbReference>
<keyword evidence="12" id="KW-0560">Oxidoreductase</keyword>
<reference evidence="23 24" key="1">
    <citation type="submission" date="2019-03" db="EMBL/GenBank/DDBJ databases">
        <title>Pragia sp. nov. isolated from the gut tract of Carduelis flavirostris.</title>
        <authorList>
            <person name="Ge Y."/>
        </authorList>
    </citation>
    <scope>NUCLEOTIDE SEQUENCE [LARGE SCALE GENOMIC DNA]</scope>
    <source>
        <strain evidence="23 24">CF-458</strain>
    </source>
</reference>
<keyword evidence="10 18" id="KW-0460">Magnesium</keyword>
<dbReference type="PROSITE" id="PS00470">
    <property type="entry name" value="IDH_IMDH"/>
    <property type="match status" value="1"/>
</dbReference>
<dbReference type="GO" id="GO:0000287">
    <property type="term" value="F:magnesium ion binding"/>
    <property type="evidence" value="ECO:0007669"/>
    <property type="project" value="InterPro"/>
</dbReference>
<dbReference type="InterPro" id="IPR019818">
    <property type="entry name" value="IsoCit/isopropylmalate_DH_CS"/>
</dbReference>